<dbReference type="AlphaFoldDB" id="A0A7W7GCS0"/>
<reference evidence="2 3" key="1">
    <citation type="submission" date="2020-08" db="EMBL/GenBank/DDBJ databases">
        <title>Sequencing the genomes of 1000 actinobacteria strains.</title>
        <authorList>
            <person name="Klenk H.-P."/>
        </authorList>
    </citation>
    <scope>NUCLEOTIDE SEQUENCE [LARGE SCALE GENOMIC DNA]</scope>
    <source>
        <strain evidence="2 3">DSM 45784</strain>
    </source>
</reference>
<dbReference type="Proteomes" id="UP000542210">
    <property type="component" value="Unassembled WGS sequence"/>
</dbReference>
<keyword evidence="3" id="KW-1185">Reference proteome</keyword>
<accession>A0A7W7GCS0</accession>
<protein>
    <recommendedName>
        <fullName evidence="4">Holin</fullName>
    </recommendedName>
</protein>
<dbReference type="RefSeq" id="WP_184881909.1">
    <property type="nucleotide sequence ID" value="NZ_BOOV01000056.1"/>
</dbReference>
<organism evidence="2 3">
    <name type="scientific">Sphaerisporangium siamense</name>
    <dbReference type="NCBI Taxonomy" id="795645"/>
    <lineage>
        <taxon>Bacteria</taxon>
        <taxon>Bacillati</taxon>
        <taxon>Actinomycetota</taxon>
        <taxon>Actinomycetes</taxon>
        <taxon>Streptosporangiales</taxon>
        <taxon>Streptosporangiaceae</taxon>
        <taxon>Sphaerisporangium</taxon>
    </lineage>
</organism>
<comment type="caution">
    <text evidence="2">The sequence shown here is derived from an EMBL/GenBank/DDBJ whole genome shotgun (WGS) entry which is preliminary data.</text>
</comment>
<evidence type="ECO:0000313" key="2">
    <source>
        <dbReference type="EMBL" id="MBB4702266.1"/>
    </source>
</evidence>
<evidence type="ECO:0000313" key="3">
    <source>
        <dbReference type="Proteomes" id="UP000542210"/>
    </source>
</evidence>
<evidence type="ECO:0008006" key="4">
    <source>
        <dbReference type="Google" id="ProtNLM"/>
    </source>
</evidence>
<feature type="transmembrane region" description="Helical" evidence="1">
    <location>
        <begin position="51"/>
        <end position="71"/>
    </location>
</feature>
<keyword evidence="1" id="KW-0472">Membrane</keyword>
<sequence>MHISPDPAPSKRPVEAKVKAAGVGAFLGSIGLLAILQAVDADHSLIDFLPDWLETVLIPLIPTGITVAAGWRAQHTPRPDLPDDQR</sequence>
<gene>
    <name evidence="2" type="ORF">BJ982_003810</name>
</gene>
<keyword evidence="1" id="KW-0812">Transmembrane</keyword>
<evidence type="ECO:0000256" key="1">
    <source>
        <dbReference type="SAM" id="Phobius"/>
    </source>
</evidence>
<keyword evidence="1" id="KW-1133">Transmembrane helix</keyword>
<name>A0A7W7GCS0_9ACTN</name>
<feature type="transmembrane region" description="Helical" evidence="1">
    <location>
        <begin position="20"/>
        <end position="39"/>
    </location>
</feature>
<proteinExistence type="predicted"/>
<dbReference type="EMBL" id="JACHND010000001">
    <property type="protein sequence ID" value="MBB4702266.1"/>
    <property type="molecule type" value="Genomic_DNA"/>
</dbReference>